<comment type="subunit">
    <text evidence="10">Tetramer of two alpha and two beta subunits.</text>
</comment>
<dbReference type="GO" id="GO:0004814">
    <property type="term" value="F:arginine-tRNA ligase activity"/>
    <property type="evidence" value="ECO:0007669"/>
    <property type="project" value="InterPro"/>
</dbReference>
<dbReference type="Pfam" id="PF05746">
    <property type="entry name" value="DALR_1"/>
    <property type="match status" value="1"/>
</dbReference>
<evidence type="ECO:0000256" key="2">
    <source>
        <dbReference type="ARBA" id="ARBA00008226"/>
    </source>
</evidence>
<evidence type="ECO:0000256" key="3">
    <source>
        <dbReference type="ARBA" id="ARBA00022490"/>
    </source>
</evidence>
<keyword evidence="7 10" id="KW-0648">Protein biosynthesis</keyword>
<dbReference type="SUPFAM" id="SSF109604">
    <property type="entry name" value="HD-domain/PDEase-like"/>
    <property type="match status" value="1"/>
</dbReference>
<proteinExistence type="inferred from homology"/>
<dbReference type="HAMAP" id="MF_00255">
    <property type="entry name" value="Gly_tRNA_synth_beta"/>
    <property type="match status" value="1"/>
</dbReference>
<evidence type="ECO:0000256" key="4">
    <source>
        <dbReference type="ARBA" id="ARBA00022598"/>
    </source>
</evidence>
<comment type="similarity">
    <text evidence="2 10">Belongs to the class-II aminoacyl-tRNA synthetase family.</text>
</comment>
<evidence type="ECO:0000256" key="10">
    <source>
        <dbReference type="HAMAP-Rule" id="MF_00255"/>
    </source>
</evidence>
<sequence>MARDLLLEVGTEEIPARFMEATLSQLKKITEEKLAEERLVFKEVSTYGTPRRLALYVTGLEEKQEDLVEEVKGPSQRVAFDEEGRPTKAAKGFARSQGVAVEELVVKETRGGAYVYAIKKKEGIPTIQVLPSLLPQLIRGLSFPKPMRWGNGEMRFARPIRWLVALYGEEVVGFSLAGLVADRLTRGHRFLCPEPIVLKQPADYFSELEKGFVIVDQNRRRQMIWEQVQNLAEEIGGRVEPDEELLEEVTYLVEYPTALVGSFAEEYLQLPEEVLITPMREHQRYFPVRDREGRLLNRFITVRNGTSDHLEIVREGNEKVLRARLADAKFFYQEDLKYRLADKVEKLKEIVFQERLGTVWDKVERLKPLTRYLITVLGMDAGLIPAAERAAYLCKADLVTNMVYEFPELQGIMGYYYARHDGEEDRVSMAIREHYLPRFAGDVLPQSPLGMVLSIADRIDSIVGCFAVGIQPTGSQDPYALRRQALGICNIILERGLEFSLHQLIRQAYGLYRDKTELEFSEAEVVEQVGSFFRQRLENILEEKGIRYDVVKAVVSAQWDDLYDAYLRAVAVQEFRQDPGFEELLTAFNRAGNLAGKAEVGSVNPELFEEKVEMELYDAFARVKERGEPLLNGRSYAAALKEIASLREPIDNFFNGVMVMVEDARLRNNRLALLKQITDYILRIADLSQIVA</sequence>
<protein>
    <recommendedName>
        <fullName evidence="10">Glycine--tRNA ligase beta subunit</fullName>
        <ecNumber evidence="10">6.1.1.14</ecNumber>
    </recommendedName>
    <alternativeName>
        <fullName evidence="10">Glycyl-tRNA synthetase beta subunit</fullName>
        <shortName evidence="10">GlyRS</shortName>
    </alternativeName>
</protein>
<dbReference type="GO" id="GO:0006420">
    <property type="term" value="P:arginyl-tRNA aminoacylation"/>
    <property type="evidence" value="ECO:0007669"/>
    <property type="project" value="InterPro"/>
</dbReference>
<comment type="catalytic activity">
    <reaction evidence="9 10">
        <text>tRNA(Gly) + glycine + ATP = glycyl-tRNA(Gly) + AMP + diphosphate</text>
        <dbReference type="Rhea" id="RHEA:16013"/>
        <dbReference type="Rhea" id="RHEA-COMP:9664"/>
        <dbReference type="Rhea" id="RHEA-COMP:9683"/>
        <dbReference type="ChEBI" id="CHEBI:30616"/>
        <dbReference type="ChEBI" id="CHEBI:33019"/>
        <dbReference type="ChEBI" id="CHEBI:57305"/>
        <dbReference type="ChEBI" id="CHEBI:78442"/>
        <dbReference type="ChEBI" id="CHEBI:78522"/>
        <dbReference type="ChEBI" id="CHEBI:456215"/>
        <dbReference type="EC" id="6.1.1.14"/>
    </reaction>
</comment>
<keyword evidence="6 10" id="KW-0067">ATP-binding</keyword>
<dbReference type="InterPro" id="IPR008909">
    <property type="entry name" value="DALR_anticod-bd"/>
</dbReference>
<dbReference type="Proteomes" id="UP000197032">
    <property type="component" value="Unassembled WGS sequence"/>
</dbReference>
<evidence type="ECO:0000256" key="1">
    <source>
        <dbReference type="ARBA" id="ARBA00004496"/>
    </source>
</evidence>
<dbReference type="PRINTS" id="PR01045">
    <property type="entry name" value="TRNASYNTHGB"/>
</dbReference>
<evidence type="ECO:0000313" key="13">
    <source>
        <dbReference type="Proteomes" id="UP000197032"/>
    </source>
</evidence>
<dbReference type="Pfam" id="PF02092">
    <property type="entry name" value="tRNA_synt_2f"/>
    <property type="match status" value="1"/>
</dbReference>
<dbReference type="GO" id="GO:0005829">
    <property type="term" value="C:cytosol"/>
    <property type="evidence" value="ECO:0007669"/>
    <property type="project" value="TreeGrafter"/>
</dbReference>
<keyword evidence="5 10" id="KW-0547">Nucleotide-binding</keyword>
<feature type="domain" description="DALR anticodon binding" evidence="11">
    <location>
        <begin position="589"/>
        <end position="679"/>
    </location>
</feature>
<dbReference type="EC" id="6.1.1.14" evidence="10"/>
<dbReference type="PROSITE" id="PS50861">
    <property type="entry name" value="AA_TRNA_LIGASE_II_GLYAB"/>
    <property type="match status" value="1"/>
</dbReference>
<dbReference type="PANTHER" id="PTHR30075:SF2">
    <property type="entry name" value="GLYCINE--TRNA LIGASE, CHLOROPLASTIC_MITOCHONDRIAL 2"/>
    <property type="match status" value="1"/>
</dbReference>
<gene>
    <name evidence="10" type="primary">glyS</name>
    <name evidence="12" type="ORF">KKC1_25580</name>
</gene>
<dbReference type="NCBIfam" id="TIGR00211">
    <property type="entry name" value="glyS"/>
    <property type="match status" value="1"/>
</dbReference>
<dbReference type="AlphaFoldDB" id="A0A1Z5HV89"/>
<evidence type="ECO:0000256" key="6">
    <source>
        <dbReference type="ARBA" id="ARBA00022840"/>
    </source>
</evidence>
<dbReference type="RefSeq" id="WP_088554568.1">
    <property type="nucleotide sequence ID" value="NZ_BDGJ01000142.1"/>
</dbReference>
<dbReference type="InterPro" id="IPR006194">
    <property type="entry name" value="Gly-tRNA-synth_heterodimer"/>
</dbReference>
<keyword evidence="4 10" id="KW-0436">Ligase</keyword>
<evidence type="ECO:0000256" key="8">
    <source>
        <dbReference type="ARBA" id="ARBA00023146"/>
    </source>
</evidence>
<reference evidence="13" key="1">
    <citation type="journal article" date="2017" name="Appl. Environ. Microbiol.">
        <title>Genomic Analysis of Calderihabitans maritimus KKC1, a Thermophilic, Hydrogenogenic, Carboxydotrophic Bacterium Isolated from Marine Sediment.</title>
        <authorList>
            <person name="Omae K."/>
            <person name="Yoneda Y."/>
            <person name="Fukuyama Y."/>
            <person name="Yoshida T."/>
            <person name="Sako Y."/>
        </authorList>
    </citation>
    <scope>NUCLEOTIDE SEQUENCE [LARGE SCALE GENOMIC DNA]</scope>
    <source>
        <strain evidence="13">KKC1</strain>
    </source>
</reference>
<organism evidence="12 13">
    <name type="scientific">Calderihabitans maritimus</name>
    <dbReference type="NCBI Taxonomy" id="1246530"/>
    <lineage>
        <taxon>Bacteria</taxon>
        <taxon>Bacillati</taxon>
        <taxon>Bacillota</taxon>
        <taxon>Clostridia</taxon>
        <taxon>Neomoorellales</taxon>
        <taxon>Calderihabitantaceae</taxon>
        <taxon>Calderihabitans</taxon>
    </lineage>
</organism>
<evidence type="ECO:0000256" key="9">
    <source>
        <dbReference type="ARBA" id="ARBA00047937"/>
    </source>
</evidence>
<evidence type="ECO:0000256" key="7">
    <source>
        <dbReference type="ARBA" id="ARBA00022917"/>
    </source>
</evidence>
<name>A0A1Z5HV89_9FIRM</name>
<dbReference type="InterPro" id="IPR015944">
    <property type="entry name" value="Gly-tRNA-synth_bsu"/>
</dbReference>
<evidence type="ECO:0000259" key="11">
    <source>
        <dbReference type="Pfam" id="PF05746"/>
    </source>
</evidence>
<dbReference type="GO" id="GO:0006426">
    <property type="term" value="P:glycyl-tRNA aminoacylation"/>
    <property type="evidence" value="ECO:0007669"/>
    <property type="project" value="UniProtKB-UniRule"/>
</dbReference>
<dbReference type="GO" id="GO:0005524">
    <property type="term" value="F:ATP binding"/>
    <property type="evidence" value="ECO:0007669"/>
    <property type="project" value="UniProtKB-UniRule"/>
</dbReference>
<accession>A0A1Z5HV89</accession>
<keyword evidence="3 10" id="KW-0963">Cytoplasm</keyword>
<evidence type="ECO:0000313" key="12">
    <source>
        <dbReference type="EMBL" id="GAW93424.1"/>
    </source>
</evidence>
<dbReference type="GO" id="GO:0004820">
    <property type="term" value="F:glycine-tRNA ligase activity"/>
    <property type="evidence" value="ECO:0007669"/>
    <property type="project" value="UniProtKB-UniRule"/>
</dbReference>
<dbReference type="PANTHER" id="PTHR30075">
    <property type="entry name" value="GLYCYL-TRNA SYNTHETASE"/>
    <property type="match status" value="1"/>
</dbReference>
<evidence type="ECO:0000256" key="5">
    <source>
        <dbReference type="ARBA" id="ARBA00022741"/>
    </source>
</evidence>
<comment type="caution">
    <text evidence="12">The sequence shown here is derived from an EMBL/GenBank/DDBJ whole genome shotgun (WGS) entry which is preliminary data.</text>
</comment>
<dbReference type="OrthoDB" id="9775440at2"/>
<keyword evidence="13" id="KW-1185">Reference proteome</keyword>
<comment type="subcellular location">
    <subcellularLocation>
        <location evidence="1 10">Cytoplasm</location>
    </subcellularLocation>
</comment>
<keyword evidence="8 10" id="KW-0030">Aminoacyl-tRNA synthetase</keyword>
<dbReference type="EMBL" id="BDGJ01000142">
    <property type="protein sequence ID" value="GAW93424.1"/>
    <property type="molecule type" value="Genomic_DNA"/>
</dbReference>